<feature type="domain" description="Fibronectin type-III" evidence="2">
    <location>
        <begin position="242"/>
        <end position="335"/>
    </location>
</feature>
<feature type="compositionally biased region" description="Polar residues" evidence="1">
    <location>
        <begin position="387"/>
        <end position="402"/>
    </location>
</feature>
<dbReference type="EMBL" id="CP013118">
    <property type="protein sequence ID" value="ALO14414.1"/>
    <property type="molecule type" value="Genomic_DNA"/>
</dbReference>
<evidence type="ECO:0000256" key="1">
    <source>
        <dbReference type="SAM" id="MobiDB-lite"/>
    </source>
</evidence>
<dbReference type="SUPFAM" id="SSF49265">
    <property type="entry name" value="Fibronectin type III"/>
    <property type="match status" value="1"/>
</dbReference>
<sequence length="872" mass="95527">MKQVFYLLITVTFVFVLHRTGTGQTISDVSQHRIEGAFAVIEYTLNSDIMDECGVIWSDTGAPDFTNKIGNTSPSSGTYQDSITGLSTSTTYYYRVFAIESGVDTTYSGIDTFQTQPYTQPPSSVSNFSESNIDSSSVKLSWSSGFPPPTFYIIKGNEGSTTPSTDDLVDTPGLSPLFYYGVQLGYEVTDNLTENFSGLNTNTTYTYLIVPANASSQSDGDCNIRQDAPSTVQFTTLKGTPRTHASNINFTDTTSTSFTVNWTRGNGDGCVVFMNTDTITERTDGTTYTADTSWNGSGEQCVYVGTGNSVSITNVSETANYYFAVFEYNNSAPNQFYDSVYLSTNHEMSMGIATWNGITSGSWATDANWSTSKAPYSNQEVVIPDVGSNNDPQLSSTETTGPLTIEPGGNLTINNSGNLTVNGDVTIESNSSDQGALIIDGTGNFSISGGTAHYDRYISNDGSWHLMGNPTNGTEVTPFTGYYAKTWSEPDAAWNYLTSSSTLGIMEGYSVQYASAADGYVEFSGSNFNNGNQSVSVTNFDTDDTEETYGWNLIGNPYPSPINWDLYSVETGINGTVYQWDGSNYISYNTSNSSGDANANYIQPCQGFFVFSDNSSATLTLTNSLRVKSGTSYYKKDENNEKTSFTLNIDNGEHQDNAYIVFFPGGTDEFDNALDGHKLFSTNTVVPQIYSKTNENDQLAINTLSPSMLEDEFFTHEIPIGLKNTYEDNLVISLADVYQLPDSIDILLVDHTMLDTINLQESDYSFIGSGTNNSDNRFSIIITKNVDSGTGISELNTNIYAYTSGNELIVESSRLIKNGRIIVSDMMGRTIINRKLTSKERFQFPIPKKTNIFVVNILTDKTILYRKTLMNK</sequence>
<accession>A0A0S2HWL1</accession>
<dbReference type="KEGG" id="blq:L21SP5_00742"/>
<dbReference type="InterPro" id="IPR003961">
    <property type="entry name" value="FN3_dom"/>
</dbReference>
<feature type="domain" description="Fibronectin type-III" evidence="2">
    <location>
        <begin position="122"/>
        <end position="218"/>
    </location>
</feature>
<reference evidence="3 4" key="1">
    <citation type="submission" date="2015-11" db="EMBL/GenBank/DDBJ databases">
        <title>Description and complete genome sequence of a novel strain predominating in hypersaline microbial mats and representing a new family of the Bacteriodetes phylum.</title>
        <authorList>
            <person name="Spring S."/>
            <person name="Bunk B."/>
            <person name="Sproer C."/>
            <person name="Klenk H.-P."/>
        </authorList>
    </citation>
    <scope>NUCLEOTIDE SEQUENCE [LARGE SCALE GENOMIC DNA]</scope>
    <source>
        <strain evidence="3 4">L21-Spi-D4</strain>
    </source>
</reference>
<dbReference type="STRING" id="1307839.L21SP5_00742"/>
<keyword evidence="4" id="KW-1185">Reference proteome</keyword>
<dbReference type="RefSeq" id="WP_057951962.1">
    <property type="nucleotide sequence ID" value="NZ_CP013118.1"/>
</dbReference>
<evidence type="ECO:0000313" key="3">
    <source>
        <dbReference type="EMBL" id="ALO14414.1"/>
    </source>
</evidence>
<dbReference type="InterPro" id="IPR013783">
    <property type="entry name" value="Ig-like_fold"/>
</dbReference>
<dbReference type="AlphaFoldDB" id="A0A0S2HWL1"/>
<protein>
    <recommendedName>
        <fullName evidence="2">Fibronectin type-III domain-containing protein</fullName>
    </recommendedName>
</protein>
<organism evidence="3 4">
    <name type="scientific">Salinivirga cyanobacteriivorans</name>
    <dbReference type="NCBI Taxonomy" id="1307839"/>
    <lineage>
        <taxon>Bacteria</taxon>
        <taxon>Pseudomonadati</taxon>
        <taxon>Bacteroidota</taxon>
        <taxon>Bacteroidia</taxon>
        <taxon>Bacteroidales</taxon>
        <taxon>Salinivirgaceae</taxon>
        <taxon>Salinivirga</taxon>
    </lineage>
</organism>
<evidence type="ECO:0000313" key="4">
    <source>
        <dbReference type="Proteomes" id="UP000064893"/>
    </source>
</evidence>
<feature type="region of interest" description="Disordered" evidence="1">
    <location>
        <begin position="385"/>
        <end position="409"/>
    </location>
</feature>
<dbReference type="OrthoDB" id="5524298at2"/>
<gene>
    <name evidence="3" type="ORF">L21SP5_00742</name>
</gene>
<name>A0A0S2HWL1_9BACT</name>
<dbReference type="SMART" id="SM00060">
    <property type="entry name" value="FN3"/>
    <property type="match status" value="2"/>
</dbReference>
<proteinExistence type="predicted"/>
<dbReference type="InterPro" id="IPR036116">
    <property type="entry name" value="FN3_sf"/>
</dbReference>
<evidence type="ECO:0000259" key="2">
    <source>
        <dbReference type="SMART" id="SM00060"/>
    </source>
</evidence>
<dbReference type="Gene3D" id="2.60.40.10">
    <property type="entry name" value="Immunoglobulins"/>
    <property type="match status" value="3"/>
</dbReference>
<dbReference type="Proteomes" id="UP000064893">
    <property type="component" value="Chromosome"/>
</dbReference>